<protein>
    <submittedName>
        <fullName evidence="5">Aminomuconate-semialdehyde/2-hydroxymuconate-6-semialdehyde dehydrogenase</fullName>
        <ecNumber evidence="5">1.2.1.32</ecNumber>
        <ecNumber evidence="5">1.2.1.85</ecNumber>
    </submittedName>
</protein>
<dbReference type="InterPro" id="IPR015590">
    <property type="entry name" value="Aldehyde_DH_dom"/>
</dbReference>
<dbReference type="PROSITE" id="PS00070">
    <property type="entry name" value="ALDEHYDE_DEHYDR_CYS"/>
    <property type="match status" value="1"/>
</dbReference>
<keyword evidence="6" id="KW-1185">Reference proteome</keyword>
<dbReference type="GO" id="GO:0047102">
    <property type="term" value="F:aminomuconate-semialdehyde dehydrogenase activity"/>
    <property type="evidence" value="ECO:0007669"/>
    <property type="project" value="UniProtKB-EC"/>
</dbReference>
<dbReference type="Proteomes" id="UP000546324">
    <property type="component" value="Unassembled WGS sequence"/>
</dbReference>
<dbReference type="CDD" id="cd07093">
    <property type="entry name" value="ALDH_F8_HMSADH"/>
    <property type="match status" value="1"/>
</dbReference>
<keyword evidence="2 5" id="KW-0560">Oxidoreductase</keyword>
<evidence type="ECO:0000256" key="3">
    <source>
        <dbReference type="ARBA" id="ARBA00023027"/>
    </source>
</evidence>
<gene>
    <name evidence="5" type="ORF">BKA00_005075</name>
</gene>
<dbReference type="InterPro" id="IPR016163">
    <property type="entry name" value="Ald_DH_C"/>
</dbReference>
<dbReference type="PANTHER" id="PTHR43720">
    <property type="entry name" value="2-AMINOMUCONIC SEMIALDEHYDE DEHYDROGENASE"/>
    <property type="match status" value="1"/>
</dbReference>
<evidence type="ECO:0000256" key="2">
    <source>
        <dbReference type="ARBA" id="ARBA00023002"/>
    </source>
</evidence>
<sequence length="480" mass="50917">MKLIPHVIDGRETASPRDDRFATVDPYTRKPWAEVALGGMEEAGLAVTAARRAFDEGPWPRMGYAERGAILHRLADLVEANLDELALADTTDMGKPISDTRGKDVPRSAYNFRFFADHARLSAAEALPMDSGHHAYTRFEPAGVVAAIAPWNFPLMLETWKIAPALAWGNTVVLKPAEQTPASAALLARLALEAGMPPGVLNVVHGYGPGSVGEALTRDPRVDRITFTGESATGRAIASAAAANLTPVSFELGGKGANLVFADADLDLAVSWSIKAIFSNAGQVCLAGSRLFVQREVYQEFLDRFVAAAEALVPGDPRDPATQLGPLASEEHYAKVMAYLDGVPGEGGKIATGGAGAEGLFVRPTVVVDAPATARVRREEIFGPVAVVTPFDTENEAVAAANDTPYGLNAMVFTENLSRAHRVSAALKAGTVWTNCFFVRDLRAPFGGVGDSGLGREGGTYSREFFTEPKAVVMAIDPNG</sequence>
<evidence type="ECO:0000256" key="1">
    <source>
        <dbReference type="ARBA" id="ARBA00009986"/>
    </source>
</evidence>
<dbReference type="InterPro" id="IPR016161">
    <property type="entry name" value="Ald_DH/histidinol_DH"/>
</dbReference>
<dbReference type="InterPro" id="IPR016160">
    <property type="entry name" value="Ald_DH_CS_CYS"/>
</dbReference>
<proteinExistence type="inferred from homology"/>
<name>A0A7X0L114_9ACTN</name>
<evidence type="ECO:0000313" key="5">
    <source>
        <dbReference type="EMBL" id="MBB6398161.1"/>
    </source>
</evidence>
<feature type="domain" description="Aldehyde dehydrogenase" evidence="4">
    <location>
        <begin position="18"/>
        <end position="472"/>
    </location>
</feature>
<dbReference type="PANTHER" id="PTHR43720:SF2">
    <property type="entry name" value="2-AMINOMUCONIC SEMIALDEHYDE DEHYDROGENASE"/>
    <property type="match status" value="1"/>
</dbReference>
<dbReference type="Gene3D" id="3.40.605.10">
    <property type="entry name" value="Aldehyde Dehydrogenase, Chain A, domain 1"/>
    <property type="match status" value="1"/>
</dbReference>
<accession>A0A7X0L114</accession>
<dbReference type="FunFam" id="3.40.309.10:FF:000012">
    <property type="entry name" value="Betaine aldehyde dehydrogenase"/>
    <property type="match status" value="1"/>
</dbReference>
<organism evidence="5 6">
    <name type="scientific">Actinomadura coerulea</name>
    <dbReference type="NCBI Taxonomy" id="46159"/>
    <lineage>
        <taxon>Bacteria</taxon>
        <taxon>Bacillati</taxon>
        <taxon>Actinomycetota</taxon>
        <taxon>Actinomycetes</taxon>
        <taxon>Streptosporangiales</taxon>
        <taxon>Thermomonosporaceae</taxon>
        <taxon>Actinomadura</taxon>
    </lineage>
</organism>
<evidence type="ECO:0000313" key="6">
    <source>
        <dbReference type="Proteomes" id="UP000546324"/>
    </source>
</evidence>
<dbReference type="FunFam" id="3.40.605.10:FF:000001">
    <property type="entry name" value="Aldehyde dehydrogenase 1"/>
    <property type="match status" value="1"/>
</dbReference>
<keyword evidence="3" id="KW-0520">NAD</keyword>
<dbReference type="EC" id="1.2.1.32" evidence="5"/>
<comment type="similarity">
    <text evidence="1">Belongs to the aldehyde dehydrogenase family.</text>
</comment>
<dbReference type="RefSeq" id="WP_185028905.1">
    <property type="nucleotide sequence ID" value="NZ_JACHMQ010000001.1"/>
</dbReference>
<dbReference type="Pfam" id="PF00171">
    <property type="entry name" value="Aldedh"/>
    <property type="match status" value="1"/>
</dbReference>
<dbReference type="EC" id="1.2.1.85" evidence="5"/>
<reference evidence="5 6" key="1">
    <citation type="submission" date="2020-08" db="EMBL/GenBank/DDBJ databases">
        <title>Sequencing the genomes of 1000 actinobacteria strains.</title>
        <authorList>
            <person name="Klenk H.-P."/>
        </authorList>
    </citation>
    <scope>NUCLEOTIDE SEQUENCE [LARGE SCALE GENOMIC DNA]</scope>
    <source>
        <strain evidence="5 6">DSM 43675</strain>
    </source>
</reference>
<dbReference type="Gene3D" id="3.40.309.10">
    <property type="entry name" value="Aldehyde Dehydrogenase, Chain A, domain 2"/>
    <property type="match status" value="1"/>
</dbReference>
<evidence type="ECO:0000259" key="4">
    <source>
        <dbReference type="Pfam" id="PF00171"/>
    </source>
</evidence>
<comment type="caution">
    <text evidence="5">The sequence shown here is derived from an EMBL/GenBank/DDBJ whole genome shotgun (WGS) entry which is preliminary data.</text>
</comment>
<dbReference type="AlphaFoldDB" id="A0A7X0L114"/>
<dbReference type="SUPFAM" id="SSF53720">
    <property type="entry name" value="ALDH-like"/>
    <property type="match status" value="1"/>
</dbReference>
<dbReference type="EMBL" id="JACHMQ010000001">
    <property type="protein sequence ID" value="MBB6398161.1"/>
    <property type="molecule type" value="Genomic_DNA"/>
</dbReference>
<dbReference type="InterPro" id="IPR016162">
    <property type="entry name" value="Ald_DH_N"/>
</dbReference>